<evidence type="ECO:0000256" key="11">
    <source>
        <dbReference type="ARBA" id="ARBA00023201"/>
    </source>
</evidence>
<evidence type="ECO:0000256" key="4">
    <source>
        <dbReference type="ARBA" id="ARBA00022449"/>
    </source>
</evidence>
<evidence type="ECO:0000313" key="15">
    <source>
        <dbReference type="Proteomes" id="UP000483286"/>
    </source>
</evidence>
<dbReference type="AlphaFoldDB" id="A0A7C9LPN1"/>
<dbReference type="Gene3D" id="6.10.140.1330">
    <property type="match status" value="1"/>
</dbReference>
<evidence type="ECO:0000256" key="9">
    <source>
        <dbReference type="ARBA" id="ARBA00023065"/>
    </source>
</evidence>
<comment type="subcellular location">
    <subcellularLocation>
        <location evidence="1">Cell membrane</location>
        <topology evidence="1">Multi-pass membrane protein</topology>
    </subcellularLocation>
</comment>
<dbReference type="PANTHER" id="PTHR10110:SF195">
    <property type="entry name" value="NA(+)_H(+) ANTIPORTER NHAS2"/>
    <property type="match status" value="1"/>
</dbReference>
<comment type="similarity">
    <text evidence="2">Belongs to the monovalent cation:proton antiporter 1 (CPA1) transporter (TC 2.A.36) family.</text>
</comment>
<evidence type="ECO:0000256" key="5">
    <source>
        <dbReference type="ARBA" id="ARBA00022475"/>
    </source>
</evidence>
<dbReference type="Pfam" id="PF00999">
    <property type="entry name" value="Na_H_Exchanger"/>
    <property type="match status" value="1"/>
</dbReference>
<keyword evidence="7 12" id="KW-1133">Transmembrane helix</keyword>
<feature type="transmembrane region" description="Helical" evidence="12">
    <location>
        <begin position="130"/>
        <end position="149"/>
    </location>
</feature>
<feature type="transmembrane region" description="Helical" evidence="12">
    <location>
        <begin position="210"/>
        <end position="233"/>
    </location>
</feature>
<keyword evidence="3" id="KW-0813">Transport</keyword>
<dbReference type="EMBL" id="WQLB01000020">
    <property type="protein sequence ID" value="MVN87936.1"/>
    <property type="molecule type" value="Genomic_DNA"/>
</dbReference>
<feature type="transmembrane region" description="Helical" evidence="12">
    <location>
        <begin position="362"/>
        <end position="380"/>
    </location>
</feature>
<dbReference type="GO" id="GO:0051453">
    <property type="term" value="P:regulation of intracellular pH"/>
    <property type="evidence" value="ECO:0007669"/>
    <property type="project" value="TreeGrafter"/>
</dbReference>
<dbReference type="PANTHER" id="PTHR10110">
    <property type="entry name" value="SODIUM/HYDROGEN EXCHANGER"/>
    <property type="match status" value="1"/>
</dbReference>
<protein>
    <submittedName>
        <fullName evidence="14">Sodium:proton antiporter</fullName>
    </submittedName>
</protein>
<evidence type="ECO:0000256" key="10">
    <source>
        <dbReference type="ARBA" id="ARBA00023136"/>
    </source>
</evidence>
<organism evidence="14 15">
    <name type="scientific">Deinococcus arboris</name>
    <dbReference type="NCBI Taxonomy" id="2682977"/>
    <lineage>
        <taxon>Bacteria</taxon>
        <taxon>Thermotogati</taxon>
        <taxon>Deinococcota</taxon>
        <taxon>Deinococci</taxon>
        <taxon>Deinococcales</taxon>
        <taxon>Deinococcaceae</taxon>
        <taxon>Deinococcus</taxon>
    </lineage>
</organism>
<keyword evidence="15" id="KW-1185">Reference proteome</keyword>
<dbReference type="RefSeq" id="WP_157459993.1">
    <property type="nucleotide sequence ID" value="NZ_WQLB01000020.1"/>
</dbReference>
<gene>
    <name evidence="14" type="ORF">GO986_14335</name>
</gene>
<keyword evidence="8" id="KW-0915">Sodium</keyword>
<evidence type="ECO:0000256" key="1">
    <source>
        <dbReference type="ARBA" id="ARBA00004651"/>
    </source>
</evidence>
<dbReference type="GO" id="GO:0098719">
    <property type="term" value="P:sodium ion import across plasma membrane"/>
    <property type="evidence" value="ECO:0007669"/>
    <property type="project" value="TreeGrafter"/>
</dbReference>
<evidence type="ECO:0000256" key="2">
    <source>
        <dbReference type="ARBA" id="ARBA00007367"/>
    </source>
</evidence>
<name>A0A7C9LPN1_9DEIO</name>
<feature type="transmembrane region" description="Helical" evidence="12">
    <location>
        <begin position="98"/>
        <end position="118"/>
    </location>
</feature>
<dbReference type="GO" id="GO:0015385">
    <property type="term" value="F:sodium:proton antiporter activity"/>
    <property type="evidence" value="ECO:0007669"/>
    <property type="project" value="InterPro"/>
</dbReference>
<keyword evidence="4" id="KW-0050">Antiport</keyword>
<keyword evidence="9" id="KW-0406">Ion transport</keyword>
<feature type="domain" description="Cation/H+ exchanger transmembrane" evidence="13">
    <location>
        <begin position="12"/>
        <end position="414"/>
    </location>
</feature>
<evidence type="ECO:0000256" key="6">
    <source>
        <dbReference type="ARBA" id="ARBA00022692"/>
    </source>
</evidence>
<sequence length="431" mass="44710">MLSAFAALLCVTALLAFVNERWVRLPTTVGVTLAGALASLVLIGLDRLGLPGLRGWATEVLQTLDFTTFVLNGILSVLLFAGALSLDTRQMLRQRGSILTLALFSTLISTALIGFAAYGVFRLVGLEVPLMWALLFGALISPTDPVAVLDLLKRAKVPAKIETLIAGESLFNDGVGVVVFLALASAAGLGGHGSGGDGASQATTGGVLALFTQEALGGLAFGALLGGLGYLLVRSIEQHAVEVLITLALVVGGYVAAAALGVSGPLAMVVAGLMISLWRDQVFGDHTREHVLGFWETADQVLNILLFAFIGLDVLLTDVSGPLLLASALLIALSLGARWLSVALPFALVRAREGYAAYTVRLLTWGGLRGGIAISLALGLPESPYRTPVVTVTYAVVLFSIAVQGLTVMPVVKKAAAALEAERPASSPHTP</sequence>
<keyword evidence="5" id="KW-1003">Cell membrane</keyword>
<accession>A0A7C9LPN1</accession>
<proteinExistence type="inferred from homology"/>
<keyword evidence="6 12" id="KW-0812">Transmembrane</keyword>
<feature type="transmembrane region" description="Helical" evidence="12">
    <location>
        <begin position="392"/>
        <end position="412"/>
    </location>
</feature>
<evidence type="ECO:0000256" key="7">
    <source>
        <dbReference type="ARBA" id="ARBA00022989"/>
    </source>
</evidence>
<feature type="transmembrane region" description="Helical" evidence="12">
    <location>
        <begin position="66"/>
        <end position="86"/>
    </location>
</feature>
<keyword evidence="10 12" id="KW-0472">Membrane</keyword>
<evidence type="ECO:0000256" key="8">
    <source>
        <dbReference type="ARBA" id="ARBA00023053"/>
    </source>
</evidence>
<evidence type="ECO:0000256" key="3">
    <source>
        <dbReference type="ARBA" id="ARBA00022448"/>
    </source>
</evidence>
<dbReference type="Proteomes" id="UP000483286">
    <property type="component" value="Unassembled WGS sequence"/>
</dbReference>
<reference evidence="14 15" key="1">
    <citation type="submission" date="2019-12" db="EMBL/GenBank/DDBJ databases">
        <title>Deinococcus sp. HMF7620 Genome sequencing and assembly.</title>
        <authorList>
            <person name="Kang H."/>
            <person name="Kim H."/>
            <person name="Joh K."/>
        </authorList>
    </citation>
    <scope>NUCLEOTIDE SEQUENCE [LARGE SCALE GENOMIC DNA]</scope>
    <source>
        <strain evidence="14 15">HMF7620</strain>
    </source>
</reference>
<dbReference type="GO" id="GO:0005886">
    <property type="term" value="C:plasma membrane"/>
    <property type="evidence" value="ECO:0007669"/>
    <property type="project" value="UniProtKB-SubCell"/>
</dbReference>
<evidence type="ECO:0000259" key="13">
    <source>
        <dbReference type="Pfam" id="PF00999"/>
    </source>
</evidence>
<feature type="transmembrane region" description="Helical" evidence="12">
    <location>
        <begin position="170"/>
        <end position="190"/>
    </location>
</feature>
<feature type="transmembrane region" description="Helical" evidence="12">
    <location>
        <begin position="245"/>
        <end position="278"/>
    </location>
</feature>
<evidence type="ECO:0000313" key="14">
    <source>
        <dbReference type="EMBL" id="MVN87936.1"/>
    </source>
</evidence>
<comment type="caution">
    <text evidence="14">The sequence shown here is derived from an EMBL/GenBank/DDBJ whole genome shotgun (WGS) entry which is preliminary data.</text>
</comment>
<evidence type="ECO:0000256" key="12">
    <source>
        <dbReference type="SAM" id="Phobius"/>
    </source>
</evidence>
<dbReference type="InterPro" id="IPR006153">
    <property type="entry name" value="Cation/H_exchanger_TM"/>
</dbReference>
<keyword evidence="11" id="KW-0739">Sodium transport</keyword>
<dbReference type="GO" id="GO:0015386">
    <property type="term" value="F:potassium:proton antiporter activity"/>
    <property type="evidence" value="ECO:0007669"/>
    <property type="project" value="TreeGrafter"/>
</dbReference>
<dbReference type="InterPro" id="IPR018422">
    <property type="entry name" value="Cation/H_exchanger_CPA1"/>
</dbReference>
<feature type="transmembrane region" description="Helical" evidence="12">
    <location>
        <begin position="323"/>
        <end position="342"/>
    </location>
</feature>